<dbReference type="PANTHER" id="PTHR35332">
    <property type="entry name" value="REGULATION OF ENOLASE PROTEIN 1"/>
    <property type="match status" value="1"/>
</dbReference>
<dbReference type="PIRSF" id="PIRSF022704">
    <property type="entry name" value="UCP022704"/>
    <property type="match status" value="1"/>
</dbReference>
<organism evidence="1 2">
    <name type="scientific">Endobacterium cereale</name>
    <dbReference type="NCBI Taxonomy" id="2663029"/>
    <lineage>
        <taxon>Bacteria</taxon>
        <taxon>Pseudomonadati</taxon>
        <taxon>Pseudomonadota</taxon>
        <taxon>Alphaproteobacteria</taxon>
        <taxon>Hyphomicrobiales</taxon>
        <taxon>Rhizobiaceae</taxon>
        <taxon>Endobacterium</taxon>
    </lineage>
</organism>
<dbReference type="SUPFAM" id="SSF49899">
    <property type="entry name" value="Concanavalin A-like lectins/glucanases"/>
    <property type="match status" value="1"/>
</dbReference>
<dbReference type="Gene3D" id="2.60.120.200">
    <property type="match status" value="1"/>
</dbReference>
<protein>
    <submittedName>
        <fullName evidence="1">DUF1349 domain-containing protein</fullName>
    </submittedName>
</protein>
<name>A0A6A8A9K2_9HYPH</name>
<reference evidence="1 2" key="1">
    <citation type="submission" date="2019-11" db="EMBL/GenBank/DDBJ databases">
        <title>Genome analysis of Rhizobacterium cereale a novel genus and species isolated from maize roots in North Spain.</title>
        <authorList>
            <person name="Menendez E."/>
            <person name="Flores-Felix J.D."/>
            <person name="Ramirez-Bahena M.-H."/>
            <person name="Igual J.M."/>
            <person name="Garcia-Fraile P."/>
            <person name="Peix A."/>
            <person name="Velazquez E."/>
        </authorList>
    </citation>
    <scope>NUCLEOTIDE SEQUENCE [LARGE SCALE GENOMIC DNA]</scope>
    <source>
        <strain evidence="1 2">RZME27</strain>
    </source>
</reference>
<proteinExistence type="predicted"/>
<dbReference type="RefSeq" id="WP_153354036.1">
    <property type="nucleotide sequence ID" value="NZ_JAYKOO010000006.1"/>
</dbReference>
<dbReference type="InterPro" id="IPR013320">
    <property type="entry name" value="ConA-like_dom_sf"/>
</dbReference>
<dbReference type="Proteomes" id="UP000435138">
    <property type="component" value="Unassembled WGS sequence"/>
</dbReference>
<evidence type="ECO:0000313" key="1">
    <source>
        <dbReference type="EMBL" id="MQY46547.1"/>
    </source>
</evidence>
<dbReference type="PANTHER" id="PTHR35332:SF2">
    <property type="entry name" value="REGULATION OF ENOLASE PROTEIN 1"/>
    <property type="match status" value="1"/>
</dbReference>
<dbReference type="InterPro" id="IPR009784">
    <property type="entry name" value="DUF1349"/>
</dbReference>
<dbReference type="AlphaFoldDB" id="A0A6A8A9K2"/>
<dbReference type="EMBL" id="WIXI01000041">
    <property type="protein sequence ID" value="MQY46547.1"/>
    <property type="molecule type" value="Genomic_DNA"/>
</dbReference>
<evidence type="ECO:0000313" key="2">
    <source>
        <dbReference type="Proteomes" id="UP000435138"/>
    </source>
</evidence>
<gene>
    <name evidence="1" type="ORF">GAO09_10880</name>
</gene>
<comment type="caution">
    <text evidence="1">The sequence shown here is derived from an EMBL/GenBank/DDBJ whole genome shotgun (WGS) entry which is preliminary data.</text>
</comment>
<dbReference type="InterPro" id="IPR015987">
    <property type="entry name" value="UCP022704"/>
</dbReference>
<sequence length="215" mass="23548">MNKSDTKPLLTYAAILSPTGTSKLARKSQSRYGHEPSTWSVCGGALNVTTDPGTDFWRETHYGFIRDSGHFLGVSASDGFTVQIRVRGEFRNLYDQAGLMVRADDRHWVKAGVEFTDGQAYFSAVVTNEKSDWSLGQAIATSDFFVRITLAKESIRVQTSTDGKSWPLLRLAPFPTSEACMVGPMTCSPEGGHLVVQFSEFSITPAKTTGLHDLS</sequence>
<keyword evidence="2" id="KW-1185">Reference proteome</keyword>
<accession>A0A6A8A9K2</accession>
<dbReference type="Pfam" id="PF07081">
    <property type="entry name" value="DUF1349"/>
    <property type="match status" value="1"/>
</dbReference>